<sequence>MKTGNKRYRCTAIASSKNSIKAALLTSIITETILVRALRLPLLAARLRYSEWRKKHAIEIIKYHRKTAISCLLGLGLAGTSCLVPSYADDLTSRAENGLNTVHLDSSRLFQLPASGSVPCSITDKLSDSDNVFDFMSPAQIADVKAGTASIDVSKAIQACIDYQSSKRRGGTCDLPSGVYLVKSTLRETRSHIRLRGAGKSATVIATDSDIVDIVVGPNPVTPLVGNDIIDIGFFHTNAIVKTKPHVVLLSPIQSTIRASFTNGAYGIFLYGGQGIKLDEIVAPGNYDPEAGPTHNSHTAISLLPLSAASGYKASTGAVELPTEVEISSPYINGPLLKGWQYGISIFGGEHITLDGTYYIGQSTVDNVHIEQRADNKLILEPTLTPGGYIDGAGRAGVWVGGPSGNGSQYIGQLSIYSTIKGQSGSGLDGIVVDGTQRGGAYPQAVINATLSPAQVSGWRRHGINLTGGQNINIPSPNIFGNSFLKVGEGNGIDIGPHATGVRVSGGRVGGDAYGRGTGNQAQGIAISPASRNVTVTAVDLNGNQSPTNGVSNAGASNNQITDSPGFSGNRATVSPQFPASGKEFKNPLGSRALVLIRGGNISSIDLNGHPLFNSAPEAPFPVAPGDILRINYSSRPDWTWWPQ</sequence>
<evidence type="ECO:0000313" key="1">
    <source>
        <dbReference type="EMBL" id="RBB35363.1"/>
    </source>
</evidence>
<dbReference type="InterPro" id="IPR011050">
    <property type="entry name" value="Pectin_lyase_fold/virulence"/>
</dbReference>
<name>A0A365QNA3_9BURK</name>
<proteinExistence type="predicted"/>
<reference evidence="1 2" key="1">
    <citation type="submission" date="2018-06" db="EMBL/GenBank/DDBJ databases">
        <title>Draft genome sequence of Burkholderia reimsis strain BE51 isolated from a French agricultural soil.</title>
        <authorList>
            <person name="Esmaeel Q."/>
        </authorList>
    </citation>
    <scope>NUCLEOTIDE SEQUENCE [LARGE SCALE GENOMIC DNA]</scope>
    <source>
        <strain evidence="1 2">BE51</strain>
    </source>
</reference>
<protein>
    <submittedName>
        <fullName evidence="1">Uncharacterized protein</fullName>
    </submittedName>
</protein>
<accession>A0A365QNA3</accession>
<comment type="caution">
    <text evidence="1">The sequence shown here is derived from an EMBL/GenBank/DDBJ whole genome shotgun (WGS) entry which is preliminary data.</text>
</comment>
<dbReference type="Gene3D" id="2.160.20.10">
    <property type="entry name" value="Single-stranded right-handed beta-helix, Pectin lyase-like"/>
    <property type="match status" value="1"/>
</dbReference>
<dbReference type="AlphaFoldDB" id="A0A365QNA3"/>
<evidence type="ECO:0000313" key="2">
    <source>
        <dbReference type="Proteomes" id="UP000252458"/>
    </source>
</evidence>
<organism evidence="1 2">
    <name type="scientific">Burkholderia reimsis</name>
    <dbReference type="NCBI Taxonomy" id="2234132"/>
    <lineage>
        <taxon>Bacteria</taxon>
        <taxon>Pseudomonadati</taxon>
        <taxon>Pseudomonadota</taxon>
        <taxon>Betaproteobacteria</taxon>
        <taxon>Burkholderiales</taxon>
        <taxon>Burkholderiaceae</taxon>
        <taxon>Burkholderia</taxon>
    </lineage>
</organism>
<keyword evidence="2" id="KW-1185">Reference proteome</keyword>
<dbReference type="InterPro" id="IPR012334">
    <property type="entry name" value="Pectin_lyas_fold"/>
</dbReference>
<dbReference type="SUPFAM" id="SSF51126">
    <property type="entry name" value="Pectin lyase-like"/>
    <property type="match status" value="1"/>
</dbReference>
<dbReference type="Proteomes" id="UP000252458">
    <property type="component" value="Unassembled WGS sequence"/>
</dbReference>
<dbReference type="EMBL" id="QMFZ01000029">
    <property type="protein sequence ID" value="RBB35363.1"/>
    <property type="molecule type" value="Genomic_DNA"/>
</dbReference>
<gene>
    <name evidence="1" type="ORF">DPV79_28600</name>
</gene>